<comment type="subcellular location">
    <subcellularLocation>
        <location evidence="1">Cell membrane</location>
        <topology evidence="1">Multi-pass membrane protein</topology>
    </subcellularLocation>
</comment>
<evidence type="ECO:0000256" key="11">
    <source>
        <dbReference type="SAM" id="Phobius"/>
    </source>
</evidence>
<dbReference type="Gene3D" id="3.30.1120.170">
    <property type="match status" value="1"/>
</dbReference>
<evidence type="ECO:0000313" key="13">
    <source>
        <dbReference type="EMBL" id="PLR86411.1"/>
    </source>
</evidence>
<keyword evidence="9" id="KW-0464">Manganese</keyword>
<comment type="similarity">
    <text evidence="2 7">Belongs to the LTA synthase family.</text>
</comment>
<dbReference type="OrthoDB" id="5901192at2"/>
<evidence type="ECO:0000256" key="4">
    <source>
        <dbReference type="ARBA" id="ARBA00022692"/>
    </source>
</evidence>
<dbReference type="Proteomes" id="UP000234951">
    <property type="component" value="Unassembled WGS sequence"/>
</dbReference>
<feature type="binding site" evidence="10">
    <location>
        <position position="257"/>
    </location>
    <ligand>
        <name>Mn(2+)</name>
        <dbReference type="ChEBI" id="CHEBI:29035"/>
    </ligand>
</feature>
<feature type="transmembrane region" description="Helical" evidence="11">
    <location>
        <begin position="6"/>
        <end position="24"/>
    </location>
</feature>
<organism evidence="13 15">
    <name type="scientific">Bacillus canaveralius</name>
    <dbReference type="NCBI Taxonomy" id="1403243"/>
    <lineage>
        <taxon>Bacteria</taxon>
        <taxon>Bacillati</taxon>
        <taxon>Bacillota</taxon>
        <taxon>Bacilli</taxon>
        <taxon>Bacillales</taxon>
        <taxon>Bacillaceae</taxon>
        <taxon>Bacillus</taxon>
    </lineage>
</organism>
<reference evidence="14 16" key="2">
    <citation type="submission" date="2017-12" db="EMBL/GenBank/DDBJ databases">
        <title>Comparative Functional Genomics of Dry Heat Resistant strains isolated from the Viking Spacecraft.</title>
        <authorList>
            <person name="Seuylemezian A."/>
            <person name="Cooper K."/>
            <person name="Vaishampayan P."/>
        </authorList>
    </citation>
    <scope>NUCLEOTIDE SEQUENCE [LARGE SCALE GENOMIC DNA]</scope>
    <source>
        <strain evidence="14 16">ATCC 29669</strain>
    </source>
</reference>
<keyword evidence="6 7" id="KW-0472">Membrane</keyword>
<name>A0A2N5GS92_9BACI</name>
<evidence type="ECO:0000313" key="15">
    <source>
        <dbReference type="Proteomes" id="UP000234951"/>
    </source>
</evidence>
<keyword evidence="4 11" id="KW-0812">Transmembrane</keyword>
<evidence type="ECO:0000256" key="3">
    <source>
        <dbReference type="ARBA" id="ARBA00022475"/>
    </source>
</evidence>
<evidence type="ECO:0000256" key="2">
    <source>
        <dbReference type="ARBA" id="ARBA00009983"/>
    </source>
</evidence>
<dbReference type="GO" id="GO:0005886">
    <property type="term" value="C:plasma membrane"/>
    <property type="evidence" value="ECO:0007669"/>
    <property type="project" value="UniProtKB-SubCell"/>
</dbReference>
<dbReference type="AlphaFoldDB" id="A0A2N5GS92"/>
<keyword evidence="16" id="KW-1185">Reference proteome</keyword>
<sequence length="577" mass="67001">MQEYILILNPLSFLMIGAGIGLFFTGRKRNYFVLIFHAFISVVLYANVVYYREFFDFITIPLLMQRSNFADLGTSIRELVNLTDIFYFLDTVFLAYLVVRKPVLLSLEGYSRPQKTAFYYIAAALAFLNLSLAETQRSELLTRTFDREILVKNIGTYHYHIYDAFLHTKAKAQRAMADGDELSDIENFTQARYKQPTATLFGIGKGKNLIVVSLESTQSFVIGQKVNEQEITPFLNDFKEESFYFDEFYHQTGQGKTSDSEFLLDNSLYPLSRGAVFFTHADNRYYSMTEKLKEKGYFTATLHANNKSFWNRDVMYGNLKYDRFYSLLDYQVTAQNSVGWGMKDIDFFYQSVQHMKQMPRPFYTKFITLTNHFPFELKPEDRLIDEYHSVSGTLNRYFPTVRYTDEAIKLFIEDLKKEGLYEDSILVLYGDHYGISENHHEAMGQFLGKEITPYENIRLQRVPLFIHIPGIKGGTISSISGQVDLRPTLLHLLGIETKEDIQFGTDLFSKQRDQFTVLRDGSFISNDFIFTGGNCYQKDTGIVIEKASCEPIIEQAKQELEYSDQIIYGDLLRFYQK</sequence>
<evidence type="ECO:0000256" key="6">
    <source>
        <dbReference type="ARBA" id="ARBA00023136"/>
    </source>
</evidence>
<protein>
    <recommendedName>
        <fullName evidence="12">Sulfatase N-terminal domain-containing protein</fullName>
    </recommendedName>
</protein>
<evidence type="ECO:0000313" key="16">
    <source>
        <dbReference type="Proteomes" id="UP000235114"/>
    </source>
</evidence>
<dbReference type="EMBL" id="PGVA01000003">
    <property type="protein sequence ID" value="PLR86411.1"/>
    <property type="molecule type" value="Genomic_DNA"/>
</dbReference>
<accession>A0A2N5GS92</accession>
<dbReference type="InterPro" id="IPR017850">
    <property type="entry name" value="Alkaline_phosphatase_core_sf"/>
</dbReference>
<feature type="transmembrane region" description="Helical" evidence="11">
    <location>
        <begin position="31"/>
        <end position="51"/>
    </location>
</feature>
<evidence type="ECO:0000259" key="12">
    <source>
        <dbReference type="Pfam" id="PF00884"/>
    </source>
</evidence>
<feature type="binding site" evidence="9">
    <location>
        <position position="372"/>
    </location>
    <ligand>
        <name>substrate</name>
    </ligand>
</feature>
<dbReference type="GO" id="GO:0046872">
    <property type="term" value="F:metal ion binding"/>
    <property type="evidence" value="ECO:0007669"/>
    <property type="project" value="UniProtKB-KW"/>
</dbReference>
<comment type="caution">
    <text evidence="13">The sequence shown here is derived from an EMBL/GenBank/DDBJ whole genome shotgun (WGS) entry which is preliminary data.</text>
</comment>
<feature type="binding site" evidence="10">
    <location>
        <position position="431"/>
    </location>
    <ligand>
        <name>Mn(2+)</name>
        <dbReference type="ChEBI" id="CHEBI:29035"/>
    </ligand>
</feature>
<dbReference type="EMBL" id="PGVD01000021">
    <property type="protein sequence ID" value="PLR98641.1"/>
    <property type="molecule type" value="Genomic_DNA"/>
</dbReference>
<gene>
    <name evidence="13" type="ORF">CU635_01675</name>
    <name evidence="14" type="ORF">CVD25_07520</name>
</gene>
<dbReference type="Pfam" id="PF00884">
    <property type="entry name" value="Sulfatase"/>
    <property type="match status" value="1"/>
</dbReference>
<keyword evidence="5 11" id="KW-1133">Transmembrane helix</keyword>
<proteinExistence type="inferred from homology"/>
<dbReference type="PANTHER" id="PTHR47371:SF1">
    <property type="entry name" value="LIPOTEICHOIC ACID SYNTHASE-LIKE YQGS"/>
    <property type="match status" value="1"/>
</dbReference>
<dbReference type="InterPro" id="IPR012160">
    <property type="entry name" value="LtaS-like"/>
</dbReference>
<evidence type="ECO:0000256" key="1">
    <source>
        <dbReference type="ARBA" id="ARBA00004651"/>
    </source>
</evidence>
<dbReference type="InterPro" id="IPR050448">
    <property type="entry name" value="OpgB/LTA_synthase_biosynth"/>
</dbReference>
<dbReference type="CDD" id="cd16015">
    <property type="entry name" value="LTA_synthase"/>
    <property type="match status" value="1"/>
</dbReference>
<feature type="domain" description="Sulfatase N-terminal" evidence="12">
    <location>
        <begin position="207"/>
        <end position="495"/>
    </location>
</feature>
<feature type="active site" evidence="8">
    <location>
        <position position="257"/>
    </location>
</feature>
<evidence type="ECO:0000256" key="8">
    <source>
        <dbReference type="PIRSR" id="PIRSR005091-1"/>
    </source>
</evidence>
<reference evidence="13 15" key="1">
    <citation type="submission" date="2017-11" db="EMBL/GenBank/DDBJ databases">
        <title>Comparitive Functional Genomics of Dry Heat Resistant strains isolated from the Viking Spacecraft.</title>
        <authorList>
            <person name="Seuylemezian A."/>
            <person name="Cooper K."/>
            <person name="Vaishampayan P."/>
        </authorList>
    </citation>
    <scope>NUCLEOTIDE SEQUENCE [LARGE SCALE GENOMIC DNA]</scope>
    <source>
        <strain evidence="13 15">M4.6</strain>
    </source>
</reference>
<keyword evidence="3 7" id="KW-1003">Cell membrane</keyword>
<dbReference type="PANTHER" id="PTHR47371">
    <property type="entry name" value="LIPOTEICHOIC ACID SYNTHASE"/>
    <property type="match status" value="1"/>
</dbReference>
<dbReference type="InterPro" id="IPR000917">
    <property type="entry name" value="Sulfatase_N"/>
</dbReference>
<feature type="binding site" evidence="10">
    <location>
        <position position="215"/>
    </location>
    <ligand>
        <name>Mn(2+)</name>
        <dbReference type="ChEBI" id="CHEBI:29035"/>
    </ligand>
</feature>
<dbReference type="SUPFAM" id="SSF53649">
    <property type="entry name" value="Alkaline phosphatase-like"/>
    <property type="match status" value="1"/>
</dbReference>
<dbReference type="Gene3D" id="3.40.720.10">
    <property type="entry name" value="Alkaline Phosphatase, subunit A"/>
    <property type="match status" value="1"/>
</dbReference>
<evidence type="ECO:0000256" key="5">
    <source>
        <dbReference type="ARBA" id="ARBA00022989"/>
    </source>
</evidence>
<evidence type="ECO:0000256" key="10">
    <source>
        <dbReference type="PIRSR" id="PIRSR005091-3"/>
    </source>
</evidence>
<evidence type="ECO:0000256" key="9">
    <source>
        <dbReference type="PIRSR" id="PIRSR005091-2"/>
    </source>
</evidence>
<dbReference type="Proteomes" id="UP000235114">
    <property type="component" value="Unassembled WGS sequence"/>
</dbReference>
<evidence type="ECO:0000256" key="7">
    <source>
        <dbReference type="PIRNR" id="PIRNR005091"/>
    </source>
</evidence>
<feature type="binding site" evidence="10">
    <location>
        <position position="432"/>
    </location>
    <ligand>
        <name>Mn(2+)</name>
        <dbReference type="ChEBI" id="CHEBI:29035"/>
    </ligand>
</feature>
<dbReference type="PIRSF" id="PIRSF005091">
    <property type="entry name" value="Mmb_sulf_HI1246"/>
    <property type="match status" value="1"/>
</dbReference>
<keyword evidence="9" id="KW-0479">Metal-binding</keyword>
<evidence type="ECO:0000313" key="14">
    <source>
        <dbReference type="EMBL" id="PLR98641.1"/>
    </source>
</evidence>